<proteinExistence type="predicted"/>
<name>A0A4Y2GHC8_ARAVE</name>
<sequence>MLKDNNFLFWLEFFYTIIPHVDLIYDQIQSHSENSSFLQSAIIMFSKAISTIREKIKPPQTSTPEIKRRMYFTPQHTPELYSRDLTIMAKESFHTICFLASERFKFTRHLSEAKLKDSDQFENFSLNFPLKELEETAFSYPMLNKAKLRTEVSVLHGR</sequence>
<dbReference type="EMBL" id="BGPR01001383">
    <property type="protein sequence ID" value="GBM52567.1"/>
    <property type="molecule type" value="Genomic_DNA"/>
</dbReference>
<evidence type="ECO:0000313" key="2">
    <source>
        <dbReference type="Proteomes" id="UP000499080"/>
    </source>
</evidence>
<protein>
    <submittedName>
        <fullName evidence="1">Uncharacterized protein</fullName>
    </submittedName>
</protein>
<dbReference type="Proteomes" id="UP000499080">
    <property type="component" value="Unassembled WGS sequence"/>
</dbReference>
<dbReference type="AlphaFoldDB" id="A0A4Y2GHC8"/>
<gene>
    <name evidence="1" type="ORF">AVEN_138536_1</name>
</gene>
<accession>A0A4Y2GHC8</accession>
<comment type="caution">
    <text evidence="1">The sequence shown here is derived from an EMBL/GenBank/DDBJ whole genome shotgun (WGS) entry which is preliminary data.</text>
</comment>
<reference evidence="1 2" key="1">
    <citation type="journal article" date="2019" name="Sci. Rep.">
        <title>Orb-weaving spider Araneus ventricosus genome elucidates the spidroin gene catalogue.</title>
        <authorList>
            <person name="Kono N."/>
            <person name="Nakamura H."/>
            <person name="Ohtoshi R."/>
            <person name="Moran D.A.P."/>
            <person name="Shinohara A."/>
            <person name="Yoshida Y."/>
            <person name="Fujiwara M."/>
            <person name="Mori M."/>
            <person name="Tomita M."/>
            <person name="Arakawa K."/>
        </authorList>
    </citation>
    <scope>NUCLEOTIDE SEQUENCE [LARGE SCALE GENOMIC DNA]</scope>
</reference>
<organism evidence="1 2">
    <name type="scientific">Araneus ventricosus</name>
    <name type="common">Orbweaver spider</name>
    <name type="synonym">Epeira ventricosa</name>
    <dbReference type="NCBI Taxonomy" id="182803"/>
    <lineage>
        <taxon>Eukaryota</taxon>
        <taxon>Metazoa</taxon>
        <taxon>Ecdysozoa</taxon>
        <taxon>Arthropoda</taxon>
        <taxon>Chelicerata</taxon>
        <taxon>Arachnida</taxon>
        <taxon>Araneae</taxon>
        <taxon>Araneomorphae</taxon>
        <taxon>Entelegynae</taxon>
        <taxon>Araneoidea</taxon>
        <taxon>Araneidae</taxon>
        <taxon>Araneus</taxon>
    </lineage>
</organism>
<keyword evidence="2" id="KW-1185">Reference proteome</keyword>
<dbReference type="OrthoDB" id="6725296at2759"/>
<evidence type="ECO:0000313" key="1">
    <source>
        <dbReference type="EMBL" id="GBM52567.1"/>
    </source>
</evidence>